<dbReference type="PANTHER" id="PTHR31509">
    <property type="entry name" value="BPS1-LIKE PROTEIN"/>
    <property type="match status" value="1"/>
</dbReference>
<dbReference type="Pfam" id="PF05633">
    <property type="entry name" value="ROH1-like"/>
    <property type="match status" value="1"/>
</dbReference>
<evidence type="ECO:0000259" key="6">
    <source>
        <dbReference type="Pfam" id="PF13966"/>
    </source>
</evidence>
<reference evidence="7" key="1">
    <citation type="submission" date="2020-09" db="EMBL/GenBank/DDBJ databases">
        <title>Genome-Enabled Discovery of Anthraquinone Biosynthesis in Senna tora.</title>
        <authorList>
            <person name="Kang S.-H."/>
            <person name="Pandey R.P."/>
            <person name="Lee C.-M."/>
            <person name="Sim J.-S."/>
            <person name="Jeong J.-T."/>
            <person name="Choi B.-S."/>
            <person name="Jung M."/>
            <person name="Ginzburg D."/>
            <person name="Zhao K."/>
            <person name="Won S.Y."/>
            <person name="Oh T.-J."/>
            <person name="Yu Y."/>
            <person name="Kim N.-H."/>
            <person name="Lee O.R."/>
            <person name="Lee T.-H."/>
            <person name="Bashyal P."/>
            <person name="Kim T.-S."/>
            <person name="Lee W.-H."/>
            <person name="Kawkins C."/>
            <person name="Kim C.-K."/>
            <person name="Kim J.S."/>
            <person name="Ahn B.O."/>
            <person name="Rhee S.Y."/>
            <person name="Sohng J.K."/>
        </authorList>
    </citation>
    <scope>NUCLEOTIDE SEQUENCE</scope>
    <source>
        <tissue evidence="7">Leaf</tissue>
    </source>
</reference>
<name>A0A834XFZ7_9FABA</name>
<comment type="similarity">
    <text evidence="5">Belongs to the ROH1 family.</text>
</comment>
<evidence type="ECO:0000256" key="1">
    <source>
        <dbReference type="ARBA" id="ARBA00004167"/>
    </source>
</evidence>
<comment type="subcellular location">
    <subcellularLocation>
        <location evidence="1">Membrane</location>
        <topology evidence="1">Single-pass membrane protein</topology>
    </subcellularLocation>
</comment>
<dbReference type="OrthoDB" id="1428983at2759"/>
<dbReference type="InterPro" id="IPR008511">
    <property type="entry name" value="ROH1-like"/>
</dbReference>
<dbReference type="EMBL" id="JAAIUW010000001">
    <property type="protein sequence ID" value="KAF7844569.1"/>
    <property type="molecule type" value="Genomic_DNA"/>
</dbReference>
<organism evidence="7 8">
    <name type="scientific">Senna tora</name>
    <dbReference type="NCBI Taxonomy" id="362788"/>
    <lineage>
        <taxon>Eukaryota</taxon>
        <taxon>Viridiplantae</taxon>
        <taxon>Streptophyta</taxon>
        <taxon>Embryophyta</taxon>
        <taxon>Tracheophyta</taxon>
        <taxon>Spermatophyta</taxon>
        <taxon>Magnoliopsida</taxon>
        <taxon>eudicotyledons</taxon>
        <taxon>Gunneridae</taxon>
        <taxon>Pentapetalae</taxon>
        <taxon>rosids</taxon>
        <taxon>fabids</taxon>
        <taxon>Fabales</taxon>
        <taxon>Fabaceae</taxon>
        <taxon>Caesalpinioideae</taxon>
        <taxon>Cassia clade</taxon>
        <taxon>Senna</taxon>
    </lineage>
</organism>
<dbReference type="Pfam" id="PF13966">
    <property type="entry name" value="zf-RVT"/>
    <property type="match status" value="1"/>
</dbReference>
<keyword evidence="8" id="KW-1185">Reference proteome</keyword>
<keyword evidence="3" id="KW-1133">Transmembrane helix</keyword>
<evidence type="ECO:0000313" key="7">
    <source>
        <dbReference type="EMBL" id="KAF7844569.1"/>
    </source>
</evidence>
<accession>A0A834XFZ7</accession>
<proteinExistence type="inferred from homology"/>
<dbReference type="Proteomes" id="UP000634136">
    <property type="component" value="Unassembled WGS sequence"/>
</dbReference>
<gene>
    <name evidence="7" type="ORF">G2W53_001474</name>
</gene>
<comment type="caution">
    <text evidence="7">The sequence shown here is derived from an EMBL/GenBank/DDBJ whole genome shotgun (WGS) entry which is preliminary data.</text>
</comment>
<evidence type="ECO:0000256" key="5">
    <source>
        <dbReference type="ARBA" id="ARBA00035114"/>
    </source>
</evidence>
<sequence length="885" mass="100844">MALFPYVLVEHLSRAFSDHCAIGITFDNINLQDTRQVSRPFRFEEFWCREHNCSDIVALGWDAGNTVVDKINNVTALLKEAKFHTTGSIRKKIKHLEESLDILKNLDLTDAVKKNIQTTQLELDQLRKNEEILWRQRSRAVWLKEGDLNTKFFHRKANQRRNRNTIRRIRDEHNIFHSDSNGLVNTITSYFLELFKASNLEGVEEVCKGIKLKLNEEQCAFLSKPYCQIEVKDALDSMHPSKAPGPDGITALFFQKFWSTVGVDVSTTVLQILNDDLICHDSRSWNSSRVEELFLPFEAKIILSIPLSWRNVEDRLLWPLEKHGNYSVRSAYHLIISQDSNTPSSVTHGDPRWKKLWGLTLPPKVKVFFWKLCHGAIASNLKNIQRRGVHCDASCFNCCDKVESISHLFLLCPMAKELWFSSPLGFFPILTNQEAFLDWLWDRIARESEDTLCLIVMICWTIWQRSQCPCLRAKMWDLYGIWALEPHKLASSWGITLTKVWPSITKLQSCVLGGLLSCLDLVSGLWWNFMNPITRLNFKMSLPKDPHRPFFPFGNPFRMILPKGSRASPQLLAILSTFEVTLAERIRKLMPKNKNEILTLSWMTSAMESLCETHNDIKSVITDLELPVCDWDEKWTDVYLDISVKLLDLCIAFSSELSRLNQGNLLLQCALHNLDSASSKQFVRASSSLDGWRQHINSRNHRILKCGSILDNLVGSLDLPKVKNSAKGKVLMRAMYGVKVFTVLVCSVFAAAFSGSEKKLLDLDIPDTYSWAPAFTSLQNFVNEEIRVIFSSGRFTLFKDLEAVDALVKEFHPTIQGGVDTIETESFRKFVEDLGSAEGKLSQGLDLLAKGVDGFFKVVLNGRDALLANLRLIPAGGIVNQQVVR</sequence>
<evidence type="ECO:0000313" key="8">
    <source>
        <dbReference type="Proteomes" id="UP000634136"/>
    </source>
</evidence>
<feature type="domain" description="Reverse transcriptase zinc-binding" evidence="6">
    <location>
        <begin position="326"/>
        <end position="419"/>
    </location>
</feature>
<keyword evidence="4" id="KW-0472">Membrane</keyword>
<dbReference type="AlphaFoldDB" id="A0A834XFZ7"/>
<evidence type="ECO:0000256" key="3">
    <source>
        <dbReference type="ARBA" id="ARBA00022989"/>
    </source>
</evidence>
<evidence type="ECO:0000256" key="4">
    <source>
        <dbReference type="ARBA" id="ARBA00023136"/>
    </source>
</evidence>
<dbReference type="GO" id="GO:0016020">
    <property type="term" value="C:membrane"/>
    <property type="evidence" value="ECO:0007669"/>
    <property type="project" value="UniProtKB-SubCell"/>
</dbReference>
<dbReference type="InterPro" id="IPR026960">
    <property type="entry name" value="RVT-Znf"/>
</dbReference>
<evidence type="ECO:0000256" key="2">
    <source>
        <dbReference type="ARBA" id="ARBA00022692"/>
    </source>
</evidence>
<protein>
    <submittedName>
        <fullName evidence="7">Protein BPS1, chloroplastic-like</fullName>
    </submittedName>
</protein>
<keyword evidence="2" id="KW-0812">Transmembrane</keyword>